<dbReference type="Proteomes" id="UP001279734">
    <property type="component" value="Unassembled WGS sequence"/>
</dbReference>
<reference evidence="2" key="1">
    <citation type="submission" date="2023-05" db="EMBL/GenBank/DDBJ databases">
        <title>Nepenthes gracilis genome sequencing.</title>
        <authorList>
            <person name="Fukushima K."/>
        </authorList>
    </citation>
    <scope>NUCLEOTIDE SEQUENCE</scope>
    <source>
        <strain evidence="2">SING2019-196</strain>
    </source>
</reference>
<dbReference type="AlphaFoldDB" id="A0AAD3XIR5"/>
<keyword evidence="3" id="KW-1185">Reference proteome</keyword>
<name>A0AAD3XIR5_NEPGR</name>
<organism evidence="2 3">
    <name type="scientific">Nepenthes gracilis</name>
    <name type="common">Slender pitcher plant</name>
    <dbReference type="NCBI Taxonomy" id="150966"/>
    <lineage>
        <taxon>Eukaryota</taxon>
        <taxon>Viridiplantae</taxon>
        <taxon>Streptophyta</taxon>
        <taxon>Embryophyta</taxon>
        <taxon>Tracheophyta</taxon>
        <taxon>Spermatophyta</taxon>
        <taxon>Magnoliopsida</taxon>
        <taxon>eudicotyledons</taxon>
        <taxon>Gunneridae</taxon>
        <taxon>Pentapetalae</taxon>
        <taxon>Caryophyllales</taxon>
        <taxon>Nepenthaceae</taxon>
        <taxon>Nepenthes</taxon>
    </lineage>
</organism>
<evidence type="ECO:0000313" key="3">
    <source>
        <dbReference type="Proteomes" id="UP001279734"/>
    </source>
</evidence>
<proteinExistence type="predicted"/>
<comment type="caution">
    <text evidence="2">The sequence shown here is derived from an EMBL/GenBank/DDBJ whole genome shotgun (WGS) entry which is preliminary data.</text>
</comment>
<evidence type="ECO:0000313" key="2">
    <source>
        <dbReference type="EMBL" id="GMH06073.1"/>
    </source>
</evidence>
<feature type="region of interest" description="Disordered" evidence="1">
    <location>
        <begin position="1"/>
        <end position="27"/>
    </location>
</feature>
<protein>
    <submittedName>
        <fullName evidence="2">Uncharacterized protein</fullName>
    </submittedName>
</protein>
<sequence length="106" mass="11645">MSSAFEQEASDANHKVPLDAKPHNPAPGVEWIESGTSSLVSHFAKRSAPCVKIRPKVEQPSRLSVVFYAISLESKWKIGKDYAFDEQMVPVSGVSGGLEELSFIRK</sequence>
<accession>A0AAD3XIR5</accession>
<evidence type="ECO:0000256" key="1">
    <source>
        <dbReference type="SAM" id="MobiDB-lite"/>
    </source>
</evidence>
<gene>
    <name evidence="2" type="ORF">Nepgr_007913</name>
</gene>
<dbReference type="EMBL" id="BSYO01000006">
    <property type="protein sequence ID" value="GMH06073.1"/>
    <property type="molecule type" value="Genomic_DNA"/>
</dbReference>
<feature type="compositionally biased region" description="Basic and acidic residues" evidence="1">
    <location>
        <begin position="11"/>
        <end position="22"/>
    </location>
</feature>